<keyword evidence="1" id="KW-0472">Membrane</keyword>
<keyword evidence="3" id="KW-1185">Reference proteome</keyword>
<accession>A0ABS9UQ69</accession>
<gene>
    <name evidence="2" type="ORF">MM236_09985</name>
</gene>
<reference evidence="2" key="1">
    <citation type="submission" date="2022-03" db="EMBL/GenBank/DDBJ databases">
        <title>De novo assembled genomes of Belliella spp. (Cyclobacteriaceae) strains.</title>
        <authorList>
            <person name="Szabo A."/>
            <person name="Korponai K."/>
            <person name="Felfoldi T."/>
        </authorList>
    </citation>
    <scope>NUCLEOTIDE SEQUENCE</scope>
    <source>
        <strain evidence="2">DSM 107340</strain>
    </source>
</reference>
<dbReference type="RefSeq" id="WP_241274834.1">
    <property type="nucleotide sequence ID" value="NZ_JAKZGS010000007.1"/>
</dbReference>
<keyword evidence="1" id="KW-0812">Transmembrane</keyword>
<name>A0ABS9UQ69_9BACT</name>
<sequence length="574" mass="67150">MIAIKTLFFLADKVLNFAKNKTELDQVKYQKQTMKYLYSFCFFAIISSSLFGQVEFTHRLEFEAEFLANNFMTSFYKDGIIGFRTMKEKGFSSKLNFEMFTADFDLNQGPLKKMAVRDNHELAGYDLDGEIFYVLFQKRNSTIGEDRYIIEINLENHQTKEYNLSNVLDMELKEFYVMEGKVIFMGISESLPVLQLFDLSTNNIFTAQGIYSKNTEVLQLRKDHELKVLDVLVSKRNQYKVKEVSILTFDMEGNKLREVNVDRLDDPKLEIIEGILTPFQEYSQSLIGTFGKQRQEAYQGIYLIDINEFGESTKKYYTLEDFPNFYNYLSEKQQARKIKSLEKSLNKGKSPDIRAAFSTREVITLGNGYLIYSDLFTANNPRYYPRDGVYANNMYRMNQFGPMYNSMMFNDPYFLRGLPYGPGMNNYREGEYKFHAAQLLLLDNDGNIIWDNSLKLPGKTTNNPGKFGEISFTGEKLHFMFLDNKMLSLSYIYDGELIFENETYEIALIDQNERIRETDENSLMLSWWYDNNYLLSGKQTIRFQDNQNRQSTKDVFFLTKIAVNGALFDPEKED</sequence>
<evidence type="ECO:0000256" key="1">
    <source>
        <dbReference type="SAM" id="Phobius"/>
    </source>
</evidence>
<evidence type="ECO:0000313" key="3">
    <source>
        <dbReference type="Proteomes" id="UP001165488"/>
    </source>
</evidence>
<dbReference type="EMBL" id="JAKZGS010000007">
    <property type="protein sequence ID" value="MCH7398320.1"/>
    <property type="molecule type" value="Genomic_DNA"/>
</dbReference>
<evidence type="ECO:0000313" key="2">
    <source>
        <dbReference type="EMBL" id="MCH7398320.1"/>
    </source>
</evidence>
<feature type="transmembrane region" description="Helical" evidence="1">
    <location>
        <begin position="36"/>
        <end position="54"/>
    </location>
</feature>
<comment type="caution">
    <text evidence="2">The sequence shown here is derived from an EMBL/GenBank/DDBJ whole genome shotgun (WGS) entry which is preliminary data.</text>
</comment>
<proteinExistence type="predicted"/>
<keyword evidence="1" id="KW-1133">Transmembrane helix</keyword>
<dbReference type="Proteomes" id="UP001165488">
    <property type="component" value="Unassembled WGS sequence"/>
</dbReference>
<organism evidence="2 3">
    <name type="scientific">Belliella calami</name>
    <dbReference type="NCBI Taxonomy" id="2923436"/>
    <lineage>
        <taxon>Bacteria</taxon>
        <taxon>Pseudomonadati</taxon>
        <taxon>Bacteroidota</taxon>
        <taxon>Cytophagia</taxon>
        <taxon>Cytophagales</taxon>
        <taxon>Cyclobacteriaceae</taxon>
        <taxon>Belliella</taxon>
    </lineage>
</organism>
<protein>
    <submittedName>
        <fullName evidence="2">Transcriptional regulator</fullName>
    </submittedName>
</protein>